<comment type="caution">
    <text evidence="7">The sequence shown here is derived from an EMBL/GenBank/DDBJ whole genome shotgun (WGS) entry which is preliminary data.</text>
</comment>
<dbReference type="InterPro" id="IPR015890">
    <property type="entry name" value="Chorismate_C"/>
</dbReference>
<dbReference type="GO" id="GO:0008909">
    <property type="term" value="F:isochorismate synthase activity"/>
    <property type="evidence" value="ECO:0007669"/>
    <property type="project" value="UniProtKB-EC"/>
</dbReference>
<comment type="similarity">
    <text evidence="2">Belongs to the isochorismate synthase family.</text>
</comment>
<evidence type="ECO:0000256" key="2">
    <source>
        <dbReference type="ARBA" id="ARBA00005297"/>
    </source>
</evidence>
<accession>A0ABX0QBI0</accession>
<dbReference type="InterPro" id="IPR004561">
    <property type="entry name" value="IsoChor_synthase"/>
</dbReference>
<evidence type="ECO:0000256" key="4">
    <source>
        <dbReference type="ARBA" id="ARBA00023235"/>
    </source>
</evidence>
<reference evidence="8" key="2">
    <citation type="submission" date="2023-07" db="EMBL/GenBank/DDBJ databases">
        <authorList>
            <person name="Jung D.-H."/>
        </authorList>
    </citation>
    <scope>NUCLEOTIDE SEQUENCE [LARGE SCALE GENOMIC DNA]</scope>
    <source>
        <strain evidence="8">JA-25</strain>
    </source>
</reference>
<organism evidence="7 8">
    <name type="scientific">Fibrivirga algicola</name>
    <dbReference type="NCBI Taxonomy" id="2950420"/>
    <lineage>
        <taxon>Bacteria</taxon>
        <taxon>Pseudomonadati</taxon>
        <taxon>Bacteroidota</taxon>
        <taxon>Cytophagia</taxon>
        <taxon>Cytophagales</taxon>
        <taxon>Spirosomataceae</taxon>
        <taxon>Fibrivirga</taxon>
    </lineage>
</organism>
<dbReference type="Gene3D" id="3.60.120.10">
    <property type="entry name" value="Anthranilate synthase"/>
    <property type="match status" value="1"/>
</dbReference>
<sequence length="416" mass="45626">MTASSANAVTTVPLTYTLSQLWQTARTTGNPAALWRLPNQPEKHLIVHLGDPLTEQQPIDLDERPSGFAIGLFDAPASDFARAFYLHADRHVVLDAADQLTYCPTPDTEATRAFDEATYLTARQPATTSPASSFTELPSPDAQAIFEDTVAQAVEAMQAGRFWKVVLSRTKTIEFADEPDVVTLFDRLCAAYPTAFVSAVWLPEGTGGRPAQVWLSATPERLVSVDPEGIFKTVALAGTQSAYTPDGVMKRTADALWSQKEIEEQALVSRYIIGCFKKIRLREYLEEGPKTAQAGNLMHLCTQYTVDTKAVNFPQLGTVMLRLLHPTSAVCGMPRPEALDFIQTHEQHDRGFFAGFVGPVNIDGASQLYVHIRCLALAGKTATLYAGAGLTEDSDPQKEWLETEMKCQTLLRGMRG</sequence>
<evidence type="ECO:0000256" key="5">
    <source>
        <dbReference type="ARBA" id="ARBA00041564"/>
    </source>
</evidence>
<evidence type="ECO:0000259" key="6">
    <source>
        <dbReference type="Pfam" id="PF00425"/>
    </source>
</evidence>
<dbReference type="SUPFAM" id="SSF56322">
    <property type="entry name" value="ADC synthase"/>
    <property type="match status" value="1"/>
</dbReference>
<evidence type="ECO:0000313" key="7">
    <source>
        <dbReference type="EMBL" id="NID09700.1"/>
    </source>
</evidence>
<proteinExistence type="inferred from homology"/>
<gene>
    <name evidence="7" type="ORF">F7231_05915</name>
</gene>
<reference evidence="8" key="1">
    <citation type="submission" date="2019-09" db="EMBL/GenBank/DDBJ databases">
        <authorList>
            <person name="Jung D.-H."/>
        </authorList>
    </citation>
    <scope>NUCLEOTIDE SEQUENCE [LARGE SCALE GENOMIC DNA]</scope>
    <source>
        <strain evidence="8">JA-25</strain>
    </source>
</reference>
<dbReference type="PANTHER" id="PTHR42839:SF2">
    <property type="entry name" value="ISOCHORISMATE SYNTHASE ENTC"/>
    <property type="match status" value="1"/>
</dbReference>
<dbReference type="RefSeq" id="WP_166691274.1">
    <property type="nucleotide sequence ID" value="NZ_WAEL01000002.1"/>
</dbReference>
<name>A0ABX0QBI0_9BACT</name>
<dbReference type="EC" id="5.4.4.2" evidence="3"/>
<dbReference type="Pfam" id="PF00425">
    <property type="entry name" value="Chorismate_bind"/>
    <property type="match status" value="1"/>
</dbReference>
<protein>
    <recommendedName>
        <fullName evidence="3">isochorismate synthase</fullName>
        <ecNumber evidence="3">5.4.4.2</ecNumber>
    </recommendedName>
    <alternativeName>
        <fullName evidence="5">Isochorismate mutase</fullName>
    </alternativeName>
</protein>
<dbReference type="Proteomes" id="UP000606008">
    <property type="component" value="Unassembled WGS sequence"/>
</dbReference>
<feature type="domain" description="Chorismate-utilising enzyme C-terminal" evidence="6">
    <location>
        <begin position="144"/>
        <end position="406"/>
    </location>
</feature>
<comment type="catalytic activity">
    <reaction evidence="1">
        <text>chorismate = isochorismate</text>
        <dbReference type="Rhea" id="RHEA:18985"/>
        <dbReference type="ChEBI" id="CHEBI:29748"/>
        <dbReference type="ChEBI" id="CHEBI:29780"/>
        <dbReference type="EC" id="5.4.4.2"/>
    </reaction>
</comment>
<dbReference type="EMBL" id="WAEL01000002">
    <property type="protein sequence ID" value="NID09700.1"/>
    <property type="molecule type" value="Genomic_DNA"/>
</dbReference>
<dbReference type="NCBIfam" id="TIGR00543">
    <property type="entry name" value="isochor_syn"/>
    <property type="match status" value="1"/>
</dbReference>
<dbReference type="PANTHER" id="PTHR42839">
    <property type="entry name" value="ISOCHORISMATE SYNTHASE ENTC"/>
    <property type="match status" value="1"/>
</dbReference>
<dbReference type="InterPro" id="IPR005801">
    <property type="entry name" value="ADC_synthase"/>
</dbReference>
<keyword evidence="4 7" id="KW-0413">Isomerase</keyword>
<keyword evidence="8" id="KW-1185">Reference proteome</keyword>
<evidence type="ECO:0000256" key="3">
    <source>
        <dbReference type="ARBA" id="ARBA00012824"/>
    </source>
</evidence>
<evidence type="ECO:0000313" key="8">
    <source>
        <dbReference type="Proteomes" id="UP000606008"/>
    </source>
</evidence>
<evidence type="ECO:0000256" key="1">
    <source>
        <dbReference type="ARBA" id="ARBA00000799"/>
    </source>
</evidence>